<keyword evidence="6" id="KW-0862">Zinc</keyword>
<dbReference type="EMBL" id="MCFN01000525">
    <property type="protein sequence ID" value="OXB57734.1"/>
    <property type="molecule type" value="Genomic_DNA"/>
</dbReference>
<dbReference type="STRING" id="9009.A0A226MR40"/>
<evidence type="ECO:0000256" key="5">
    <source>
        <dbReference type="ARBA" id="ARBA00022771"/>
    </source>
</evidence>
<dbReference type="GO" id="GO:0000209">
    <property type="term" value="P:protein polyubiquitination"/>
    <property type="evidence" value="ECO:0007669"/>
    <property type="project" value="TreeGrafter"/>
</dbReference>
<evidence type="ECO:0000256" key="8">
    <source>
        <dbReference type="ARBA" id="ARBA00023163"/>
    </source>
</evidence>
<dbReference type="SUPFAM" id="SSF57850">
    <property type="entry name" value="RING/U-box"/>
    <property type="match status" value="1"/>
</dbReference>
<evidence type="ECO:0000313" key="12">
    <source>
        <dbReference type="EMBL" id="OXB57734.1"/>
    </source>
</evidence>
<evidence type="ECO:0000256" key="4">
    <source>
        <dbReference type="ARBA" id="ARBA00022723"/>
    </source>
</evidence>
<dbReference type="Gene3D" id="3.30.40.10">
    <property type="entry name" value="Zinc/RING finger domain, C3HC4 (zinc finger)"/>
    <property type="match status" value="1"/>
</dbReference>
<dbReference type="EC" id="2.3.2.27" evidence="2"/>
<evidence type="ECO:0000256" key="7">
    <source>
        <dbReference type="ARBA" id="ARBA00023015"/>
    </source>
</evidence>
<keyword evidence="8" id="KW-0804">Transcription</keyword>
<dbReference type="PANTHER" id="PTHR46077:SF1">
    <property type="entry name" value="TOP1 BINDING ARGININE_SERINE RICH PROTEIN, E3 UBIQUITIN LIGASE"/>
    <property type="match status" value="1"/>
</dbReference>
<keyword evidence="5 9" id="KW-0863">Zinc-finger</keyword>
<evidence type="ECO:0000256" key="3">
    <source>
        <dbReference type="ARBA" id="ARBA00022679"/>
    </source>
</evidence>
<protein>
    <recommendedName>
        <fullName evidence="2">RING-type E3 ubiquitin transferase</fullName>
        <ecNumber evidence="2">2.3.2.27</ecNumber>
    </recommendedName>
</protein>
<reference evidence="12 13" key="1">
    <citation type="submission" date="2016-07" db="EMBL/GenBank/DDBJ databases">
        <title>Disparate Historic Effective Population Sizes Predicted by Modern Levels of Genome Diversity for the Scaled Quail (Callipepla squamata) and the Northern Bobwhite (Colinus virginianus): Inferences from First and Second Generation Draft Genome Assemblies for Sympatric New World Quail.</title>
        <authorList>
            <person name="Oldeschulte D.L."/>
            <person name="Halley Y.A."/>
            <person name="Bhattarai E.K."/>
            <person name="Brashear W.A."/>
            <person name="Hill J."/>
            <person name="Metz R.P."/>
            <person name="Johnson C.D."/>
            <person name="Rollins D."/>
            <person name="Peterson M.J."/>
            <person name="Bickhart D.M."/>
            <person name="Decker J.E."/>
            <person name="Seabury C.M."/>
        </authorList>
    </citation>
    <scope>NUCLEOTIDE SEQUENCE [LARGE SCALE GENOMIC DNA]</scope>
    <source>
        <strain evidence="12 13">Texas</strain>
        <tissue evidence="12">Leg muscle</tissue>
    </source>
</reference>
<dbReference type="Pfam" id="PF13639">
    <property type="entry name" value="zf-RING_2"/>
    <property type="match status" value="1"/>
</dbReference>
<evidence type="ECO:0000256" key="1">
    <source>
        <dbReference type="ARBA" id="ARBA00000900"/>
    </source>
</evidence>
<evidence type="ECO:0000256" key="9">
    <source>
        <dbReference type="PROSITE-ProRule" id="PRU00175"/>
    </source>
</evidence>
<feature type="domain" description="RING-type" evidence="11">
    <location>
        <begin position="9"/>
        <end position="48"/>
    </location>
</feature>
<dbReference type="OrthoDB" id="9119115at2759"/>
<proteinExistence type="predicted"/>
<feature type="region of interest" description="Disordered" evidence="10">
    <location>
        <begin position="211"/>
        <end position="290"/>
    </location>
</feature>
<name>A0A226MR40_CALSU</name>
<organism evidence="12 13">
    <name type="scientific">Callipepla squamata</name>
    <name type="common">Scaled quail</name>
    <dbReference type="NCBI Taxonomy" id="9009"/>
    <lineage>
        <taxon>Eukaryota</taxon>
        <taxon>Metazoa</taxon>
        <taxon>Chordata</taxon>
        <taxon>Craniata</taxon>
        <taxon>Vertebrata</taxon>
        <taxon>Euteleostomi</taxon>
        <taxon>Archelosauria</taxon>
        <taxon>Archosauria</taxon>
        <taxon>Dinosauria</taxon>
        <taxon>Saurischia</taxon>
        <taxon>Theropoda</taxon>
        <taxon>Coelurosauria</taxon>
        <taxon>Aves</taxon>
        <taxon>Neognathae</taxon>
        <taxon>Galloanserae</taxon>
        <taxon>Galliformes</taxon>
        <taxon>Odontophoridae</taxon>
        <taxon>Callipepla</taxon>
    </lineage>
</organism>
<dbReference type="InterPro" id="IPR001841">
    <property type="entry name" value="Znf_RING"/>
</dbReference>
<evidence type="ECO:0000259" key="11">
    <source>
        <dbReference type="PROSITE" id="PS50089"/>
    </source>
</evidence>
<dbReference type="PROSITE" id="PS00518">
    <property type="entry name" value="ZF_RING_1"/>
    <property type="match status" value="1"/>
</dbReference>
<keyword evidence="4" id="KW-0479">Metal-binding</keyword>
<evidence type="ECO:0000256" key="2">
    <source>
        <dbReference type="ARBA" id="ARBA00012483"/>
    </source>
</evidence>
<keyword evidence="7" id="KW-0805">Transcription regulation</keyword>
<feature type="region of interest" description="Disordered" evidence="10">
    <location>
        <begin position="84"/>
        <end position="104"/>
    </location>
</feature>
<comment type="caution">
    <text evidence="12">The sequence shown here is derived from an EMBL/GenBank/DDBJ whole genome shotgun (WGS) entry which is preliminary data.</text>
</comment>
<evidence type="ECO:0000256" key="10">
    <source>
        <dbReference type="SAM" id="MobiDB-lite"/>
    </source>
</evidence>
<dbReference type="InterPro" id="IPR013083">
    <property type="entry name" value="Znf_RING/FYVE/PHD"/>
</dbReference>
<comment type="catalytic activity">
    <reaction evidence="1">
        <text>S-ubiquitinyl-[E2 ubiquitin-conjugating enzyme]-L-cysteine + [acceptor protein]-L-lysine = [E2 ubiquitin-conjugating enzyme]-L-cysteine + N(6)-ubiquitinyl-[acceptor protein]-L-lysine.</text>
        <dbReference type="EC" id="2.3.2.27"/>
    </reaction>
</comment>
<dbReference type="GO" id="GO:0061630">
    <property type="term" value="F:ubiquitin protein ligase activity"/>
    <property type="evidence" value="ECO:0007669"/>
    <property type="project" value="UniProtKB-EC"/>
</dbReference>
<dbReference type="InterPro" id="IPR017907">
    <property type="entry name" value="Znf_RING_CS"/>
</dbReference>
<dbReference type="GO" id="GO:0008270">
    <property type="term" value="F:zinc ion binding"/>
    <property type="evidence" value="ECO:0007669"/>
    <property type="project" value="UniProtKB-KW"/>
</dbReference>
<gene>
    <name evidence="12" type="ORF">ASZ78_007930</name>
</gene>
<dbReference type="GO" id="GO:0006513">
    <property type="term" value="P:protein monoubiquitination"/>
    <property type="evidence" value="ECO:0007669"/>
    <property type="project" value="TreeGrafter"/>
</dbReference>
<dbReference type="PROSITE" id="PS50089">
    <property type="entry name" value="ZF_RING_2"/>
    <property type="match status" value="1"/>
</dbReference>
<accession>A0A226MR40</accession>
<feature type="compositionally biased region" description="Basic residues" evidence="10">
    <location>
        <begin position="254"/>
        <end position="272"/>
    </location>
</feature>
<evidence type="ECO:0000313" key="13">
    <source>
        <dbReference type="Proteomes" id="UP000198323"/>
    </source>
</evidence>
<keyword evidence="3" id="KW-0808">Transferase</keyword>
<keyword evidence="13" id="KW-1185">Reference proteome</keyword>
<dbReference type="SMART" id="SM00184">
    <property type="entry name" value="RING"/>
    <property type="match status" value="1"/>
</dbReference>
<dbReference type="PANTHER" id="PTHR46077">
    <property type="entry name" value="E3 UBIQUITIN-PROTEIN LIGASE TOPORS"/>
    <property type="match status" value="1"/>
</dbReference>
<sequence>MAAEKAWTCAICCYMWQDMAHVVPCNHAFCLGCILRWAAMKDSCPMCRTAMDTVRVSVRGDEYVECVVSPPAVPVPTLFGPSGTAASAPPPAAASPEAMPAEPERVGGLLPGDWAALFRVSQGILAPVLPWLQQELCRNQELRWWEINWAKSVILAFLCQVGPDRNLLAQCAQRTQCPISAPLIDALVANIESWCSPEARRLLGLQEHNNAQEQEVGPQEPSTAQEQMQRQRQRQEEEEEEELGPAAAGPSTRSRGRKRSGGGPWHHRKRRASSAQRASPPCKRRRPRRL</sequence>
<evidence type="ECO:0000256" key="6">
    <source>
        <dbReference type="ARBA" id="ARBA00022833"/>
    </source>
</evidence>
<dbReference type="Proteomes" id="UP000198323">
    <property type="component" value="Unassembled WGS sequence"/>
</dbReference>
<dbReference type="AlphaFoldDB" id="A0A226MR40"/>